<dbReference type="InterPro" id="IPR043136">
    <property type="entry name" value="B30.2/SPRY_sf"/>
</dbReference>
<evidence type="ECO:0000259" key="4">
    <source>
        <dbReference type="PROSITE" id="PS50188"/>
    </source>
</evidence>
<dbReference type="SMART" id="SM00449">
    <property type="entry name" value="SPRY"/>
    <property type="match status" value="1"/>
</dbReference>
<keyword evidence="3" id="KW-0862">Zinc</keyword>
<evidence type="ECO:0000256" key="2">
    <source>
        <dbReference type="ARBA" id="ARBA00022771"/>
    </source>
</evidence>
<keyword evidence="2" id="KW-0863">Zinc-finger</keyword>
<name>A0AAJ7UE64_PETMA</name>
<dbReference type="PANTHER" id="PTHR25465:SF14">
    <property type="entry name" value="E3 UBIQUITIN-PROTEIN LIGASE TRIM65"/>
    <property type="match status" value="1"/>
</dbReference>
<dbReference type="Gene3D" id="2.60.120.920">
    <property type="match status" value="1"/>
</dbReference>
<organism evidence="5 6">
    <name type="scientific">Petromyzon marinus</name>
    <name type="common">Sea lamprey</name>
    <dbReference type="NCBI Taxonomy" id="7757"/>
    <lineage>
        <taxon>Eukaryota</taxon>
        <taxon>Metazoa</taxon>
        <taxon>Chordata</taxon>
        <taxon>Craniata</taxon>
        <taxon>Vertebrata</taxon>
        <taxon>Cyclostomata</taxon>
        <taxon>Hyperoartia</taxon>
        <taxon>Petromyzontiformes</taxon>
        <taxon>Petromyzontidae</taxon>
        <taxon>Petromyzon</taxon>
    </lineage>
</organism>
<dbReference type="InterPro" id="IPR006574">
    <property type="entry name" value="PRY"/>
</dbReference>
<dbReference type="InterPro" id="IPR001870">
    <property type="entry name" value="B30.2/SPRY"/>
</dbReference>
<accession>A0AAJ7UE64</accession>
<dbReference type="InterPro" id="IPR003877">
    <property type="entry name" value="SPRY_dom"/>
</dbReference>
<dbReference type="GO" id="GO:0005737">
    <property type="term" value="C:cytoplasm"/>
    <property type="evidence" value="ECO:0007669"/>
    <property type="project" value="UniProtKB-ARBA"/>
</dbReference>
<dbReference type="GO" id="GO:0008270">
    <property type="term" value="F:zinc ion binding"/>
    <property type="evidence" value="ECO:0007669"/>
    <property type="project" value="UniProtKB-KW"/>
</dbReference>
<dbReference type="PRINTS" id="PR01407">
    <property type="entry name" value="BUTYPHLNCDUF"/>
</dbReference>
<protein>
    <submittedName>
        <fullName evidence="6">Tripartite motif-containing protein 14-like</fullName>
    </submittedName>
</protein>
<dbReference type="Pfam" id="PF13765">
    <property type="entry name" value="PRY"/>
    <property type="match status" value="1"/>
</dbReference>
<feature type="domain" description="B30.2/SPRY" evidence="4">
    <location>
        <begin position="115"/>
        <end position="306"/>
    </location>
</feature>
<dbReference type="KEGG" id="pmrn:116956895"/>
<dbReference type="SUPFAM" id="SSF49899">
    <property type="entry name" value="Concanavalin A-like lectins/glucanases"/>
    <property type="match status" value="1"/>
</dbReference>
<dbReference type="Proteomes" id="UP001318040">
    <property type="component" value="Chromosome 68"/>
</dbReference>
<dbReference type="Pfam" id="PF00622">
    <property type="entry name" value="SPRY"/>
    <property type="match status" value="1"/>
</dbReference>
<dbReference type="PROSITE" id="PS50188">
    <property type="entry name" value="B302_SPRY"/>
    <property type="match status" value="1"/>
</dbReference>
<dbReference type="InterPro" id="IPR051051">
    <property type="entry name" value="E3_ubiq-ligase_TRIM/RNF"/>
</dbReference>
<dbReference type="InterPro" id="IPR003879">
    <property type="entry name" value="Butyrophylin_SPRY"/>
</dbReference>
<dbReference type="PANTHER" id="PTHR25465">
    <property type="entry name" value="B-BOX DOMAIN CONTAINING"/>
    <property type="match status" value="1"/>
</dbReference>
<proteinExistence type="predicted"/>
<reference evidence="6" key="1">
    <citation type="submission" date="2025-08" db="UniProtKB">
        <authorList>
            <consortium name="RefSeq"/>
        </authorList>
    </citation>
    <scope>IDENTIFICATION</scope>
    <source>
        <tissue evidence="6">Sperm</tissue>
    </source>
</reference>
<evidence type="ECO:0000256" key="1">
    <source>
        <dbReference type="ARBA" id="ARBA00022723"/>
    </source>
</evidence>
<evidence type="ECO:0000313" key="5">
    <source>
        <dbReference type="Proteomes" id="UP001318040"/>
    </source>
</evidence>
<evidence type="ECO:0000313" key="6">
    <source>
        <dbReference type="RefSeq" id="XP_032834654.1"/>
    </source>
</evidence>
<dbReference type="AlphaFoldDB" id="A0AAJ7UE64"/>
<dbReference type="InterPro" id="IPR013320">
    <property type="entry name" value="ConA-like_dom_sf"/>
</dbReference>
<dbReference type="SMART" id="SM00589">
    <property type="entry name" value="PRY"/>
    <property type="match status" value="1"/>
</dbReference>
<gene>
    <name evidence="6" type="primary">LOC116956895</name>
</gene>
<evidence type="ECO:0000256" key="3">
    <source>
        <dbReference type="ARBA" id="ARBA00022833"/>
    </source>
</evidence>
<keyword evidence="1" id="KW-0479">Metal-binding</keyword>
<keyword evidence="5" id="KW-1185">Reference proteome</keyword>
<sequence length="306" mass="34377">MDMEVQCEEILPKDPPLKKEFPSGNVKEIIEGKIDASEAAVWKAMAENLPQLRECVDLRPQLFTERLCSQGIIAEEARAVAAAQSNVWRRTDYILQTVVERGEASAKKLLDMFSGIMREQASAMQALASRYGCSITFNKSTAHPNLLISEDLKMATKTEEAQPCQAHEGRFDHWHQALCSNHFSTGQHYWEVDVSNSWDCRVGVAYETISRKGAELGCALGCNRDSWALRKDGTRCIAMHGRMAVCHVVHEAPRRVGVYVNCDEGIVAFYIAEPRRLFHSFHANFARPLCFAVHLHDGSVKSIDLR</sequence>
<dbReference type="RefSeq" id="XP_032834654.1">
    <property type="nucleotide sequence ID" value="XM_032978763.1"/>
</dbReference>